<comment type="caution">
    <text evidence="2">The sequence shown here is derived from an EMBL/GenBank/DDBJ whole genome shotgun (WGS) entry which is preliminary data.</text>
</comment>
<feature type="compositionally biased region" description="Low complexity" evidence="1">
    <location>
        <begin position="176"/>
        <end position="189"/>
    </location>
</feature>
<feature type="region of interest" description="Disordered" evidence="1">
    <location>
        <begin position="116"/>
        <end position="136"/>
    </location>
</feature>
<dbReference type="AlphaFoldDB" id="A0A8H7H1F1"/>
<feature type="region of interest" description="Disordered" evidence="1">
    <location>
        <begin position="156"/>
        <end position="198"/>
    </location>
</feature>
<feature type="region of interest" description="Disordered" evidence="1">
    <location>
        <begin position="1"/>
        <end position="68"/>
    </location>
</feature>
<feature type="compositionally biased region" description="Basic residues" evidence="1">
    <location>
        <begin position="13"/>
        <end position="22"/>
    </location>
</feature>
<organism evidence="2 3">
    <name type="scientific">Rhizoctonia solani</name>
    <dbReference type="NCBI Taxonomy" id="456999"/>
    <lineage>
        <taxon>Eukaryota</taxon>
        <taxon>Fungi</taxon>
        <taxon>Dikarya</taxon>
        <taxon>Basidiomycota</taxon>
        <taxon>Agaricomycotina</taxon>
        <taxon>Agaricomycetes</taxon>
        <taxon>Cantharellales</taxon>
        <taxon>Ceratobasidiaceae</taxon>
        <taxon>Rhizoctonia</taxon>
    </lineage>
</organism>
<feature type="compositionally biased region" description="Basic and acidic residues" evidence="1">
    <location>
        <begin position="305"/>
        <end position="316"/>
    </location>
</feature>
<dbReference type="EMBL" id="JACYCC010000263">
    <property type="protein sequence ID" value="KAF8670422.1"/>
    <property type="molecule type" value="Genomic_DNA"/>
</dbReference>
<feature type="region of interest" description="Disordered" evidence="1">
    <location>
        <begin position="305"/>
        <end position="345"/>
    </location>
</feature>
<evidence type="ECO:0000256" key="1">
    <source>
        <dbReference type="SAM" id="MobiDB-lite"/>
    </source>
</evidence>
<dbReference type="Proteomes" id="UP000650582">
    <property type="component" value="Unassembled WGS sequence"/>
</dbReference>
<feature type="compositionally biased region" description="Basic and acidic residues" evidence="1">
    <location>
        <begin position="331"/>
        <end position="342"/>
    </location>
</feature>
<protein>
    <submittedName>
        <fullName evidence="2">Uncharacterized protein</fullName>
    </submittedName>
</protein>
<accession>A0A8H7H1F1</accession>
<reference evidence="2" key="1">
    <citation type="submission" date="2020-09" db="EMBL/GenBank/DDBJ databases">
        <title>Comparative genome analyses of four rice-infecting Rhizoctonia solani isolates reveal extensive enrichment of homogalacturonan modification genes.</title>
        <authorList>
            <person name="Lee D.-Y."/>
            <person name="Jeon J."/>
            <person name="Kim K.-T."/>
            <person name="Cheong K."/>
            <person name="Song H."/>
            <person name="Choi G."/>
            <person name="Ko J."/>
            <person name="Opiyo S.O."/>
            <person name="Zuo S."/>
            <person name="Madhav S."/>
            <person name="Lee Y.-H."/>
            <person name="Wang G.-L."/>
        </authorList>
    </citation>
    <scope>NUCLEOTIDE SEQUENCE</scope>
    <source>
        <strain evidence="2">AG1-IA YN-7</strain>
    </source>
</reference>
<name>A0A8H7H1F1_9AGAM</name>
<proteinExistence type="predicted"/>
<feature type="region of interest" description="Disordered" evidence="1">
    <location>
        <begin position="419"/>
        <end position="438"/>
    </location>
</feature>
<gene>
    <name evidence="2" type="ORF">RHS04_08614</name>
</gene>
<evidence type="ECO:0000313" key="2">
    <source>
        <dbReference type="EMBL" id="KAF8670422.1"/>
    </source>
</evidence>
<feature type="compositionally biased region" description="Polar residues" evidence="1">
    <location>
        <begin position="318"/>
        <end position="330"/>
    </location>
</feature>
<evidence type="ECO:0000313" key="3">
    <source>
        <dbReference type="Proteomes" id="UP000650582"/>
    </source>
</evidence>
<sequence>MPPKKSKDQSTTPRRRSPRKKASNAPKSTQTEVIEPQKERKMPTRPLTSSSEPDVIETVETGDSEGEMEVVDISGVGEDEIDELVDSEGDEIHEIHEIDEIDELDELELSALFDKSSPKAAMQQSDGEGKFALLPKPTNDSEVDKFFDNALCATKSKPAEGSNQAPRSLKLKVKPQHASSQATTTTGSGRTHKKKASKIAPDITHEVDVSDLIVPSIIKSCVQLPNGTKSLRFDQNASFLTLKFQAAEVFEVPAKHLRLAYTANKTKREWRLLVDKDDFTNMTNDIVEFFERQIKTIHSQRLKDAAAAHNAEEKADNPSTSSKGTSTGNAKSKDPSRKEPKPESLSMCIQHARDEIMRGACEECGVPCVIIPRPSAQPEHKPLDTEHIDLWSDSAAQNLCSIQQPPLSMVMKLAKEPPLRKQKNSGESAIAPPVKRPNTIALQPPNPGLDPNYYGHPGPTHPMNPPLAPMPLSYYPSGYYGLPGPYPPPGYIPPPIPPIPHPRVMGLGPFPSYQPVYPTYNQPLLL</sequence>
<feature type="compositionally biased region" description="Acidic residues" evidence="1">
    <location>
        <begin position="54"/>
        <end position="68"/>
    </location>
</feature>